<keyword evidence="3" id="KW-1185">Reference proteome</keyword>
<evidence type="ECO:0000256" key="1">
    <source>
        <dbReference type="SAM" id="SignalP"/>
    </source>
</evidence>
<protein>
    <recommendedName>
        <fullName evidence="4">Cytochrome c domain-containing protein</fullName>
    </recommendedName>
</protein>
<dbReference type="SUPFAM" id="SSF46626">
    <property type="entry name" value="Cytochrome c"/>
    <property type="match status" value="1"/>
</dbReference>
<feature type="chain" id="PRO_5045435385" description="Cytochrome c domain-containing protein" evidence="1">
    <location>
        <begin position="41"/>
        <end position="126"/>
    </location>
</feature>
<evidence type="ECO:0000313" key="3">
    <source>
        <dbReference type="Proteomes" id="UP001156903"/>
    </source>
</evidence>
<name>A0ABQ6BYA5_9BURK</name>
<evidence type="ECO:0008006" key="4">
    <source>
        <dbReference type="Google" id="ProtNLM"/>
    </source>
</evidence>
<comment type="caution">
    <text evidence="2">The sequence shown here is derived from an EMBL/GenBank/DDBJ whole genome shotgun (WGS) entry which is preliminary data.</text>
</comment>
<dbReference type="InterPro" id="IPR036909">
    <property type="entry name" value="Cyt_c-like_dom_sf"/>
</dbReference>
<proteinExistence type="predicted"/>
<sequence>MPHAHRPALARSQASRFWPALCRSVALTGGLLAGSGAAQAQGAGIFQGADLALGEKLIAEHQCVQCHVSKVGGDGSAMYQPQGRFNTAGLLRGMVEMCNTQMNLGLFPEEVTAVAAVLNRDHYKFK</sequence>
<reference evidence="3" key="1">
    <citation type="journal article" date="2019" name="Int. J. Syst. Evol. Microbiol.">
        <title>The Global Catalogue of Microorganisms (GCM) 10K type strain sequencing project: providing services to taxonomists for standard genome sequencing and annotation.</title>
        <authorList>
            <consortium name="The Broad Institute Genomics Platform"/>
            <consortium name="The Broad Institute Genome Sequencing Center for Infectious Disease"/>
            <person name="Wu L."/>
            <person name="Ma J."/>
        </authorList>
    </citation>
    <scope>NUCLEOTIDE SEQUENCE [LARGE SCALE GENOMIC DNA]</scope>
    <source>
        <strain evidence="3">NBRC 109341</strain>
    </source>
</reference>
<dbReference type="RefSeq" id="WP_284306428.1">
    <property type="nucleotide sequence ID" value="NZ_BSPB01000002.1"/>
</dbReference>
<dbReference type="EMBL" id="BSPB01000002">
    <property type="protein sequence ID" value="GLS12947.1"/>
    <property type="molecule type" value="Genomic_DNA"/>
</dbReference>
<feature type="signal peptide" evidence="1">
    <location>
        <begin position="1"/>
        <end position="40"/>
    </location>
</feature>
<gene>
    <name evidence="2" type="ORF">GCM10007935_03750</name>
</gene>
<dbReference type="Proteomes" id="UP001156903">
    <property type="component" value="Unassembled WGS sequence"/>
</dbReference>
<evidence type="ECO:0000313" key="2">
    <source>
        <dbReference type="EMBL" id="GLS12947.1"/>
    </source>
</evidence>
<organism evidence="2 3">
    <name type="scientific">Hydrogenophaga electricum</name>
    <dbReference type="NCBI Taxonomy" id="1230953"/>
    <lineage>
        <taxon>Bacteria</taxon>
        <taxon>Pseudomonadati</taxon>
        <taxon>Pseudomonadota</taxon>
        <taxon>Betaproteobacteria</taxon>
        <taxon>Burkholderiales</taxon>
        <taxon>Comamonadaceae</taxon>
        <taxon>Hydrogenophaga</taxon>
    </lineage>
</organism>
<keyword evidence="1" id="KW-0732">Signal</keyword>
<accession>A0ABQ6BYA5</accession>